<name>S8F682_FOMSC</name>
<dbReference type="Proteomes" id="UP000015241">
    <property type="component" value="Unassembled WGS sequence"/>
</dbReference>
<evidence type="ECO:0000313" key="1">
    <source>
        <dbReference type="EMBL" id="EPS97175.1"/>
    </source>
</evidence>
<organism evidence="1 2">
    <name type="scientific">Fomitopsis schrenkii</name>
    <name type="common">Brown rot fungus</name>
    <dbReference type="NCBI Taxonomy" id="2126942"/>
    <lineage>
        <taxon>Eukaryota</taxon>
        <taxon>Fungi</taxon>
        <taxon>Dikarya</taxon>
        <taxon>Basidiomycota</taxon>
        <taxon>Agaricomycotina</taxon>
        <taxon>Agaricomycetes</taxon>
        <taxon>Polyporales</taxon>
        <taxon>Fomitopsis</taxon>
    </lineage>
</organism>
<dbReference type="AlphaFoldDB" id="S8F682"/>
<proteinExistence type="predicted"/>
<keyword evidence="2" id="KW-1185">Reference proteome</keyword>
<gene>
    <name evidence="1" type="ORF">FOMPIDRAFT_1025116</name>
</gene>
<sequence>MHGPGSRTIITRSGGFILSVRFLKASDPSKAGPFEFIAEGKKTSNYKWNARTLKVLIDPSKSNLG</sequence>
<accession>S8F682</accession>
<dbReference type="EMBL" id="KE504178">
    <property type="protein sequence ID" value="EPS97175.1"/>
    <property type="molecule type" value="Genomic_DNA"/>
</dbReference>
<reference evidence="1 2" key="1">
    <citation type="journal article" date="2012" name="Science">
        <title>The Paleozoic origin of enzymatic lignin decomposition reconstructed from 31 fungal genomes.</title>
        <authorList>
            <person name="Floudas D."/>
            <person name="Binder M."/>
            <person name="Riley R."/>
            <person name="Barry K."/>
            <person name="Blanchette R.A."/>
            <person name="Henrissat B."/>
            <person name="Martinez A.T."/>
            <person name="Otillar R."/>
            <person name="Spatafora J.W."/>
            <person name="Yadav J.S."/>
            <person name="Aerts A."/>
            <person name="Benoit I."/>
            <person name="Boyd A."/>
            <person name="Carlson A."/>
            <person name="Copeland A."/>
            <person name="Coutinho P.M."/>
            <person name="de Vries R.P."/>
            <person name="Ferreira P."/>
            <person name="Findley K."/>
            <person name="Foster B."/>
            <person name="Gaskell J."/>
            <person name="Glotzer D."/>
            <person name="Gorecki P."/>
            <person name="Heitman J."/>
            <person name="Hesse C."/>
            <person name="Hori C."/>
            <person name="Igarashi K."/>
            <person name="Jurgens J.A."/>
            <person name="Kallen N."/>
            <person name="Kersten P."/>
            <person name="Kohler A."/>
            <person name="Kuees U."/>
            <person name="Kumar T.K.A."/>
            <person name="Kuo A."/>
            <person name="LaButti K."/>
            <person name="Larrondo L.F."/>
            <person name="Lindquist E."/>
            <person name="Ling A."/>
            <person name="Lombard V."/>
            <person name="Lucas S."/>
            <person name="Lundell T."/>
            <person name="Martin R."/>
            <person name="McLaughlin D.J."/>
            <person name="Morgenstern I."/>
            <person name="Morin E."/>
            <person name="Murat C."/>
            <person name="Nagy L.G."/>
            <person name="Nolan M."/>
            <person name="Ohm R.A."/>
            <person name="Patyshakuliyeva A."/>
            <person name="Rokas A."/>
            <person name="Ruiz-Duenas F.J."/>
            <person name="Sabat G."/>
            <person name="Salamov A."/>
            <person name="Samejima M."/>
            <person name="Schmutz J."/>
            <person name="Slot J.C."/>
            <person name="St John F."/>
            <person name="Stenlid J."/>
            <person name="Sun H."/>
            <person name="Sun S."/>
            <person name="Syed K."/>
            <person name="Tsang A."/>
            <person name="Wiebenga A."/>
            <person name="Young D."/>
            <person name="Pisabarro A."/>
            <person name="Eastwood D.C."/>
            <person name="Martin F."/>
            <person name="Cullen D."/>
            <person name="Grigoriev I.V."/>
            <person name="Hibbett D.S."/>
        </authorList>
    </citation>
    <scope>NUCLEOTIDE SEQUENCE</scope>
    <source>
        <strain evidence="2">FP-58527</strain>
    </source>
</reference>
<protein>
    <submittedName>
        <fullName evidence="1">Uncharacterized protein</fullName>
    </submittedName>
</protein>
<evidence type="ECO:0000313" key="2">
    <source>
        <dbReference type="Proteomes" id="UP000015241"/>
    </source>
</evidence>
<dbReference type="HOGENOM" id="CLU_2849724_0_0_1"/>
<dbReference type="InParanoid" id="S8F682"/>